<keyword evidence="1" id="KW-1133">Transmembrane helix</keyword>
<keyword evidence="1" id="KW-0472">Membrane</keyword>
<dbReference type="EMBL" id="VDCQ01000029">
    <property type="protein sequence ID" value="TNJ64492.1"/>
    <property type="molecule type" value="Genomic_DNA"/>
</dbReference>
<feature type="transmembrane region" description="Helical" evidence="1">
    <location>
        <begin position="123"/>
        <end position="140"/>
    </location>
</feature>
<evidence type="ECO:0000313" key="3">
    <source>
        <dbReference type="Proteomes" id="UP000307943"/>
    </source>
</evidence>
<gene>
    <name evidence="2" type="ORF">FE784_20320</name>
</gene>
<name>A0A5C4T632_9BACL</name>
<keyword evidence="1" id="KW-0812">Transmembrane</keyword>
<feature type="transmembrane region" description="Helical" evidence="1">
    <location>
        <begin position="68"/>
        <end position="89"/>
    </location>
</feature>
<evidence type="ECO:0000256" key="1">
    <source>
        <dbReference type="SAM" id="Phobius"/>
    </source>
</evidence>
<comment type="caution">
    <text evidence="2">The sequence shown here is derived from an EMBL/GenBank/DDBJ whole genome shotgun (WGS) entry which is preliminary data.</text>
</comment>
<dbReference type="AlphaFoldDB" id="A0A5C4T632"/>
<organism evidence="2 3">
    <name type="scientific">Paenibacillus hemerocallicola</name>
    <dbReference type="NCBI Taxonomy" id="1172614"/>
    <lineage>
        <taxon>Bacteria</taxon>
        <taxon>Bacillati</taxon>
        <taxon>Bacillota</taxon>
        <taxon>Bacilli</taxon>
        <taxon>Bacillales</taxon>
        <taxon>Paenibacillaceae</taxon>
        <taxon>Paenibacillus</taxon>
    </lineage>
</organism>
<dbReference type="InterPro" id="IPR025671">
    <property type="entry name" value="HXXEE"/>
</dbReference>
<feature type="transmembrane region" description="Helical" evidence="1">
    <location>
        <begin position="6"/>
        <end position="25"/>
    </location>
</feature>
<dbReference type="OrthoDB" id="5195477at2"/>
<dbReference type="Pfam" id="PF13787">
    <property type="entry name" value="HXXEE"/>
    <property type="match status" value="1"/>
</dbReference>
<sequence length="180" mass="20438">MLLDLLNAHIHLLSLLWLFPVLFLFHDFEEILTVEHWSRTNGERIMRTLPSLARQLYASSFRMNTRQFAADVLWVYTVIVAATAAAVFFSFYLPYLAALAVFFLHVFTHAGQSLYLKSYTPGVITAIALVLPYSAYAYYRLLSEQIIDSGDILASLSIVIVLVPVALMLLLKGRRRHSIS</sequence>
<feature type="transmembrane region" description="Helical" evidence="1">
    <location>
        <begin position="152"/>
        <end position="171"/>
    </location>
</feature>
<proteinExistence type="predicted"/>
<keyword evidence="3" id="KW-1185">Reference proteome</keyword>
<reference evidence="2 3" key="1">
    <citation type="submission" date="2019-05" db="EMBL/GenBank/DDBJ databases">
        <title>We sequenced the genome of Paenibacillus hemerocallicola KCTC 33185 for further insight into its adaptation and study the phylogeny of Paenibacillus.</title>
        <authorList>
            <person name="Narsing Rao M.P."/>
        </authorList>
    </citation>
    <scope>NUCLEOTIDE SEQUENCE [LARGE SCALE GENOMIC DNA]</scope>
    <source>
        <strain evidence="2 3">KCTC 33185</strain>
    </source>
</reference>
<protein>
    <submittedName>
        <fullName evidence="2">HXXEE domain-containing protein</fullName>
    </submittedName>
</protein>
<dbReference type="Proteomes" id="UP000307943">
    <property type="component" value="Unassembled WGS sequence"/>
</dbReference>
<evidence type="ECO:0000313" key="2">
    <source>
        <dbReference type="EMBL" id="TNJ64492.1"/>
    </source>
</evidence>
<accession>A0A5C4T632</accession>